<comment type="caution">
    <text evidence="1">The sequence shown here is derived from an EMBL/GenBank/DDBJ whole genome shotgun (WGS) entry which is preliminary data.</text>
</comment>
<dbReference type="PROSITE" id="PS51257">
    <property type="entry name" value="PROKAR_LIPOPROTEIN"/>
    <property type="match status" value="1"/>
</dbReference>
<sequence>MKNHYLLLLLLISLLFSCSTDEKPLLRDRDISGTFEMFLAKRIELTTDENGYTEVDKAEFILQECLSKNQIIIKADGTFEHIEVTGADCETEKLRRGTWTYIRTSFGSFYGELKFNNSPIMYDTFTLGGTGNDTHIDNISIKAGEITSGLKDTTQVSYIYHYQKISD</sequence>
<evidence type="ECO:0000313" key="2">
    <source>
        <dbReference type="Proteomes" id="UP000244174"/>
    </source>
</evidence>
<dbReference type="EMBL" id="QBKQ01000002">
    <property type="protein sequence ID" value="PTX43467.1"/>
    <property type="molecule type" value="Genomic_DNA"/>
</dbReference>
<reference evidence="1 2" key="1">
    <citation type="submission" date="2018-04" db="EMBL/GenBank/DDBJ databases">
        <title>Genomic Encyclopedia of Archaeal and Bacterial Type Strains, Phase II (KMG-II): from individual species to whole genera.</title>
        <authorList>
            <person name="Goeker M."/>
        </authorList>
    </citation>
    <scope>NUCLEOTIDE SEQUENCE [LARGE SCALE GENOMIC DNA]</scope>
    <source>
        <strain evidence="1 2">DSM 23082</strain>
    </source>
</reference>
<dbReference type="RefSeq" id="WP_108171894.1">
    <property type="nucleotide sequence ID" value="NZ_QBKQ01000002.1"/>
</dbReference>
<name>A0A2T6AI51_9FLAO</name>
<proteinExistence type="predicted"/>
<organism evidence="1 2">
    <name type="scientific">Christiangramia gaetbulicola</name>
    <dbReference type="NCBI Taxonomy" id="703340"/>
    <lineage>
        <taxon>Bacteria</taxon>
        <taxon>Pseudomonadati</taxon>
        <taxon>Bacteroidota</taxon>
        <taxon>Flavobacteriia</taxon>
        <taxon>Flavobacteriales</taxon>
        <taxon>Flavobacteriaceae</taxon>
        <taxon>Christiangramia</taxon>
    </lineage>
</organism>
<keyword evidence="2" id="KW-1185">Reference proteome</keyword>
<gene>
    <name evidence="1" type="ORF">C8P64_1995</name>
</gene>
<protein>
    <submittedName>
        <fullName evidence="1">Uncharacterized protein</fullName>
    </submittedName>
</protein>
<accession>A0A2T6AI51</accession>
<dbReference type="Proteomes" id="UP000244174">
    <property type="component" value="Unassembled WGS sequence"/>
</dbReference>
<dbReference type="AlphaFoldDB" id="A0A2T6AI51"/>
<evidence type="ECO:0000313" key="1">
    <source>
        <dbReference type="EMBL" id="PTX43467.1"/>
    </source>
</evidence>